<dbReference type="AlphaFoldDB" id="A0A250X5U8"/>
<dbReference type="EMBL" id="BEGY01000032">
    <property type="protein sequence ID" value="GAX78416.1"/>
    <property type="molecule type" value="Genomic_DNA"/>
</dbReference>
<sequence>MSTKYGSFESVESTSGNHLDFIPFLSVIPFEWRAIGDAFKSASKIKSGIKSSLAGRCTFVVRQGYDPTDQSSTGRVLEGNGDFGICLRSKTGAISLTASNLSLRTGLDDPLVGAANFAPPSLKATLAHEFSEDSFIAASYDLKLRKPELSLCWTGETFTEKATFSLTADPVHRALKLSAAVSFPGTEWRNTVYDEENDVIEEPKDDGARHSLWVRHEARQRDLLHRTSLGARIDMGRLVNWVVDVIDYKLEPHFPRLFWALPGSQTLYNFLVPAEDENQVRHHIRGWDLDTSYEFGRSGPLVSVSKSLRHATLSLGWDAHEREAGLEYAIRGLRLGAKLGRDEAGSGIWKRPSLYAHIEPLELL</sequence>
<accession>A0A250X5U8</accession>
<protein>
    <recommendedName>
        <fullName evidence="3">Bacterial surface antigen (D15) domain-containing protein</fullName>
    </recommendedName>
</protein>
<dbReference type="STRING" id="1157962.A0A250X5U8"/>
<evidence type="ECO:0000313" key="2">
    <source>
        <dbReference type="Proteomes" id="UP000232323"/>
    </source>
</evidence>
<evidence type="ECO:0000313" key="1">
    <source>
        <dbReference type="EMBL" id="GAX78416.1"/>
    </source>
</evidence>
<organism evidence="1 2">
    <name type="scientific">Chlamydomonas eustigma</name>
    <dbReference type="NCBI Taxonomy" id="1157962"/>
    <lineage>
        <taxon>Eukaryota</taxon>
        <taxon>Viridiplantae</taxon>
        <taxon>Chlorophyta</taxon>
        <taxon>core chlorophytes</taxon>
        <taxon>Chlorophyceae</taxon>
        <taxon>CS clade</taxon>
        <taxon>Chlamydomonadales</taxon>
        <taxon>Chlamydomonadaceae</taxon>
        <taxon>Chlamydomonas</taxon>
    </lineage>
</organism>
<comment type="caution">
    <text evidence="1">The sequence shown here is derived from an EMBL/GenBank/DDBJ whole genome shotgun (WGS) entry which is preliminary data.</text>
</comment>
<gene>
    <name evidence="1" type="ORF">CEUSTIGMA_g5858.t1</name>
</gene>
<name>A0A250X5U8_9CHLO</name>
<dbReference type="Proteomes" id="UP000232323">
    <property type="component" value="Unassembled WGS sequence"/>
</dbReference>
<proteinExistence type="predicted"/>
<keyword evidence="2" id="KW-1185">Reference proteome</keyword>
<reference evidence="1 2" key="1">
    <citation type="submission" date="2017-08" db="EMBL/GenBank/DDBJ databases">
        <title>Acidophilic green algal genome provides insights into adaptation to an acidic environment.</title>
        <authorList>
            <person name="Hirooka S."/>
            <person name="Hirose Y."/>
            <person name="Kanesaki Y."/>
            <person name="Higuchi S."/>
            <person name="Fujiwara T."/>
            <person name="Onuma R."/>
            <person name="Era A."/>
            <person name="Ohbayashi R."/>
            <person name="Uzuka A."/>
            <person name="Nozaki H."/>
            <person name="Yoshikawa H."/>
            <person name="Miyagishima S.Y."/>
        </authorList>
    </citation>
    <scope>NUCLEOTIDE SEQUENCE [LARGE SCALE GENOMIC DNA]</scope>
    <source>
        <strain evidence="1 2">NIES-2499</strain>
    </source>
</reference>
<evidence type="ECO:0008006" key="3">
    <source>
        <dbReference type="Google" id="ProtNLM"/>
    </source>
</evidence>
<dbReference type="OrthoDB" id="525550at2759"/>